<accession>A0ACC1AIK2</accession>
<evidence type="ECO:0000313" key="2">
    <source>
        <dbReference type="Proteomes" id="UP001164250"/>
    </source>
</evidence>
<name>A0ACC1AIK2_9ROSI</name>
<organism evidence="1 2">
    <name type="scientific">Pistacia atlantica</name>
    <dbReference type="NCBI Taxonomy" id="434234"/>
    <lineage>
        <taxon>Eukaryota</taxon>
        <taxon>Viridiplantae</taxon>
        <taxon>Streptophyta</taxon>
        <taxon>Embryophyta</taxon>
        <taxon>Tracheophyta</taxon>
        <taxon>Spermatophyta</taxon>
        <taxon>Magnoliopsida</taxon>
        <taxon>eudicotyledons</taxon>
        <taxon>Gunneridae</taxon>
        <taxon>Pentapetalae</taxon>
        <taxon>rosids</taxon>
        <taxon>malvids</taxon>
        <taxon>Sapindales</taxon>
        <taxon>Anacardiaceae</taxon>
        <taxon>Pistacia</taxon>
    </lineage>
</organism>
<reference evidence="2" key="1">
    <citation type="journal article" date="2023" name="G3 (Bethesda)">
        <title>Genome assembly and association tests identify interacting loci associated with vigor, precocity, and sex in interspecific pistachio rootstocks.</title>
        <authorList>
            <person name="Palmer W."/>
            <person name="Jacygrad E."/>
            <person name="Sagayaradj S."/>
            <person name="Cavanaugh K."/>
            <person name="Han R."/>
            <person name="Bertier L."/>
            <person name="Beede B."/>
            <person name="Kafkas S."/>
            <person name="Golino D."/>
            <person name="Preece J."/>
            <person name="Michelmore R."/>
        </authorList>
    </citation>
    <scope>NUCLEOTIDE SEQUENCE [LARGE SCALE GENOMIC DNA]</scope>
</reference>
<proteinExistence type="predicted"/>
<keyword evidence="2" id="KW-1185">Reference proteome</keyword>
<dbReference type="Proteomes" id="UP001164250">
    <property type="component" value="Chromosome 10"/>
</dbReference>
<evidence type="ECO:0000313" key="1">
    <source>
        <dbReference type="EMBL" id="KAJ0086487.1"/>
    </source>
</evidence>
<protein>
    <submittedName>
        <fullName evidence="1">Uncharacterized protein</fullName>
    </submittedName>
</protein>
<sequence>MLKIKLDNSISLIHRVKILLKKTEELHLELNGVKNAIDELDEGGFAQLKHLQVQNGHELLYVVSVVPSKTVFPRLEHLFSFSEYKKFSQLQEIEVIDCKNLKEIFGEESVDLVVENARNIKLEFTPLRSLVLQCLPQFIKFGMKVVLPRLENLTLSSTKIEDIWLGQPQLMSSFQCLKILTVEECNGLKFLFSSSMVKSFMQLQKLVICKCKSMEAVILDSEGLEVQDKIIDMSFPKLFYLKLACLPKLTRFGTGNSAEFPTLNELHIESCSNLKTFFSDFSGVDLLREEPEEVSLEDYIIDVNPLFDKKLGFRNLEHLKLSEFPTLEEKVGNAQVPIGLFYNLKSLVLDVFLGTSSAIPSSLLSAFKNLETLEVRSCGSLKKVFDMDTQQNADGHTLKKTNQEALDFNSLKSLKVYNCCNLRCIFTPSIISGLAQLQKIEVKNCALIEEIIMKEEEKEAHIEEIRIPQLNSIDLESLPNLTSFCLGINNLECPALKAITVAKCPKIETFIFTDMKHQSDHIAPIFSKKVGFRKFEHLKLCEFVTLKENIWNGKVPIDLFCNLKSLVLDELSDIPSNVLSYFKNVEKIEAVFPTMDDFTLSSIITEWIWQSQLPAASSCFQELTILVIDGLDHLKYFFCSSMVRSLFNLKELEISNCKLIEGIIVEDEERTSTMLFPKLDQLKLRDLPKLTTFCSSTGNFIELSSLFRLWIENCPGMKSFISNSIWSDMTSTRKFEERNSNENLHAHMQSLFDKKVAFPSLEKMILLHLDNLQLIWHDQLHGDSFSKLKEVIPNLEWLGLNADNITSRCLDHIPARSFRKLKFFGLVGFRKFEHLNLCEFLTLKENIWNGKLPIDLFCNLKSLVLDGLSDIATIIPSNVLSYFKNVETIEVKNYDSLKEVFDMEEQLDYGDGLSAKRSHHEILGFRNLKSLKVDNCNNLRYIFTASLASSLVQLEQIEIKSCALVEEIITKKGEKDAGIDKIKIPLLKSISLESLPNLTSFYSGSNILECPPLKNIIIKDCQNIHLKDFSLHLPSLFSENVVFPTMDDLTSSSIITEWIWQSQLPATSSCFEKLTILVIDGFDHLKYFFSSSMVKSLFELKELEISNCKLIEEIIVEDEERTSTMLFPKLYQLKLRDLPKLTTFCSSTGNFVELSSLFGLWIDNCPGMKSFVSISKWNDKTSTKKLEETNSNENLHAHMQSPFFDKKGKTPLFGEIGNQSCR</sequence>
<dbReference type="EMBL" id="CM047906">
    <property type="protein sequence ID" value="KAJ0086487.1"/>
    <property type="molecule type" value="Genomic_DNA"/>
</dbReference>
<comment type="caution">
    <text evidence="1">The sequence shown here is derived from an EMBL/GenBank/DDBJ whole genome shotgun (WGS) entry which is preliminary data.</text>
</comment>
<gene>
    <name evidence="1" type="ORF">Patl1_06994</name>
</gene>